<dbReference type="Proteomes" id="UP000196475">
    <property type="component" value="Unassembled WGS sequence"/>
</dbReference>
<dbReference type="InterPro" id="IPR000073">
    <property type="entry name" value="AB_hydrolase_1"/>
</dbReference>
<gene>
    <name evidence="2" type="ORF">BAA01_08605</name>
</gene>
<dbReference type="GO" id="GO:0016020">
    <property type="term" value="C:membrane"/>
    <property type="evidence" value="ECO:0007669"/>
    <property type="project" value="TreeGrafter"/>
</dbReference>
<dbReference type="GO" id="GO:0003824">
    <property type="term" value="F:catalytic activity"/>
    <property type="evidence" value="ECO:0007669"/>
    <property type="project" value="InterPro"/>
</dbReference>
<dbReference type="Gene3D" id="3.40.50.1820">
    <property type="entry name" value="alpha/beta hydrolase"/>
    <property type="match status" value="1"/>
</dbReference>
<dbReference type="InterPro" id="IPR029058">
    <property type="entry name" value="AB_hydrolase_fold"/>
</dbReference>
<name>A0A1Y3PST0_9BACI</name>
<sequence>MLVNMEKRRMYLKNKAVAYIDQGENSSEPVLLLHGVPESSLLWKEIIPVIVSSGFRAIAPDLPGFGQSERFDEPCTWERYLQFVTEFTESLKIGKFHLVVHDWGGLIGLKWACEHPERILSLIVSDSTLSPEYRWHPIARKWRKPGEGEEVMEKYADRERWMAAMKREIPSADEEILNDFYRVLQTHQNRQVILDLYRSANHKLVENHEKLSQLKVPVTILWGENDPYIHSDFAYKLREYSFHHAEVHVIPDAGHFIHVEVPEKVKALVAKHFASL</sequence>
<dbReference type="SUPFAM" id="SSF53474">
    <property type="entry name" value="alpha/beta-Hydrolases"/>
    <property type="match status" value="1"/>
</dbReference>
<protein>
    <recommendedName>
        <fullName evidence="1">AB hydrolase-1 domain-containing protein</fullName>
    </recommendedName>
</protein>
<dbReference type="InterPro" id="IPR000639">
    <property type="entry name" value="Epox_hydrolase-like"/>
</dbReference>
<dbReference type="AlphaFoldDB" id="A0A1Y3PST0"/>
<dbReference type="PRINTS" id="PR00111">
    <property type="entry name" value="ABHYDROLASE"/>
</dbReference>
<evidence type="ECO:0000259" key="1">
    <source>
        <dbReference type="Pfam" id="PF00561"/>
    </source>
</evidence>
<dbReference type="Pfam" id="PF00561">
    <property type="entry name" value="Abhydrolase_1"/>
    <property type="match status" value="1"/>
</dbReference>
<dbReference type="PANTHER" id="PTHR43798:SF33">
    <property type="entry name" value="HYDROLASE, PUTATIVE (AFU_ORTHOLOGUE AFUA_2G14860)-RELATED"/>
    <property type="match status" value="1"/>
</dbReference>
<accession>A0A1Y3PST0</accession>
<dbReference type="EMBL" id="LZRT01000064">
    <property type="protein sequence ID" value="OUM88218.1"/>
    <property type="molecule type" value="Genomic_DNA"/>
</dbReference>
<feature type="domain" description="AB hydrolase-1" evidence="1">
    <location>
        <begin position="29"/>
        <end position="260"/>
    </location>
</feature>
<evidence type="ECO:0000313" key="2">
    <source>
        <dbReference type="EMBL" id="OUM88218.1"/>
    </source>
</evidence>
<reference evidence="3" key="1">
    <citation type="submission" date="2016-06" db="EMBL/GenBank/DDBJ databases">
        <authorList>
            <person name="Nascimento L."/>
            <person name="Pereira R.V."/>
            <person name="Martins L.F."/>
            <person name="Quaggio R.B."/>
            <person name="Silva A.M."/>
            <person name="Setubal J.C."/>
        </authorList>
    </citation>
    <scope>NUCLEOTIDE SEQUENCE [LARGE SCALE GENOMIC DNA]</scope>
</reference>
<dbReference type="InterPro" id="IPR050266">
    <property type="entry name" value="AB_hydrolase_sf"/>
</dbReference>
<dbReference type="PANTHER" id="PTHR43798">
    <property type="entry name" value="MONOACYLGLYCEROL LIPASE"/>
    <property type="match status" value="1"/>
</dbReference>
<organism evidence="2 3">
    <name type="scientific">Bacillus thermozeamaize</name>
    <dbReference type="NCBI Taxonomy" id="230954"/>
    <lineage>
        <taxon>Bacteria</taxon>
        <taxon>Bacillati</taxon>
        <taxon>Bacillota</taxon>
        <taxon>Bacilli</taxon>
        <taxon>Bacillales</taxon>
        <taxon>Bacillaceae</taxon>
        <taxon>Bacillus</taxon>
    </lineage>
</organism>
<dbReference type="PRINTS" id="PR00412">
    <property type="entry name" value="EPOXHYDRLASE"/>
</dbReference>
<evidence type="ECO:0000313" key="3">
    <source>
        <dbReference type="Proteomes" id="UP000196475"/>
    </source>
</evidence>
<proteinExistence type="predicted"/>
<comment type="caution">
    <text evidence="2">The sequence shown here is derived from an EMBL/GenBank/DDBJ whole genome shotgun (WGS) entry which is preliminary data.</text>
</comment>